<gene>
    <name evidence="7" type="ORF">UFOPK3774_00702</name>
</gene>
<dbReference type="GO" id="GO:0005886">
    <property type="term" value="C:plasma membrane"/>
    <property type="evidence" value="ECO:0007669"/>
    <property type="project" value="UniProtKB-SubCell"/>
</dbReference>
<protein>
    <submittedName>
        <fullName evidence="7">Unannotated protein</fullName>
    </submittedName>
</protein>
<feature type="transmembrane region" description="Helical" evidence="6">
    <location>
        <begin position="102"/>
        <end position="122"/>
    </location>
</feature>
<organism evidence="7">
    <name type="scientific">freshwater metagenome</name>
    <dbReference type="NCBI Taxonomy" id="449393"/>
    <lineage>
        <taxon>unclassified sequences</taxon>
        <taxon>metagenomes</taxon>
        <taxon>ecological metagenomes</taxon>
    </lineage>
</organism>
<dbReference type="AlphaFoldDB" id="A0A6J7JFH5"/>
<comment type="subcellular location">
    <subcellularLocation>
        <location evidence="1">Cell membrane</location>
        <topology evidence="1">Multi-pass membrane protein</topology>
    </subcellularLocation>
</comment>
<dbReference type="PANTHER" id="PTHR23513:SF11">
    <property type="entry name" value="STAPHYLOFERRIN A TRANSPORTER"/>
    <property type="match status" value="1"/>
</dbReference>
<evidence type="ECO:0000256" key="5">
    <source>
        <dbReference type="ARBA" id="ARBA00023136"/>
    </source>
</evidence>
<keyword evidence="2" id="KW-1003">Cell membrane</keyword>
<feature type="transmembrane region" description="Helical" evidence="6">
    <location>
        <begin position="38"/>
        <end position="59"/>
    </location>
</feature>
<reference evidence="7" key="1">
    <citation type="submission" date="2020-05" db="EMBL/GenBank/DDBJ databases">
        <authorList>
            <person name="Chiriac C."/>
            <person name="Salcher M."/>
            <person name="Ghai R."/>
            <person name="Kavagutti S V."/>
        </authorList>
    </citation>
    <scope>NUCLEOTIDE SEQUENCE</scope>
</reference>
<evidence type="ECO:0000256" key="3">
    <source>
        <dbReference type="ARBA" id="ARBA00022692"/>
    </source>
</evidence>
<dbReference type="Gene3D" id="1.20.1250.20">
    <property type="entry name" value="MFS general substrate transporter like domains"/>
    <property type="match status" value="1"/>
</dbReference>
<proteinExistence type="predicted"/>
<feature type="transmembrane region" description="Helical" evidence="6">
    <location>
        <begin position="12"/>
        <end position="32"/>
    </location>
</feature>
<keyword evidence="4 6" id="KW-1133">Transmembrane helix</keyword>
<evidence type="ECO:0000256" key="2">
    <source>
        <dbReference type="ARBA" id="ARBA00022475"/>
    </source>
</evidence>
<evidence type="ECO:0000256" key="6">
    <source>
        <dbReference type="SAM" id="Phobius"/>
    </source>
</evidence>
<evidence type="ECO:0000256" key="1">
    <source>
        <dbReference type="ARBA" id="ARBA00004651"/>
    </source>
</evidence>
<dbReference type="SUPFAM" id="SSF103473">
    <property type="entry name" value="MFS general substrate transporter"/>
    <property type="match status" value="1"/>
</dbReference>
<sequence>MALRFKAKQPGLVSVGVWGAFAIAPLALAFPISPTFVVISYLIAGVSIGPWDAYWSVAIQREVPQKYQGRVFSVDHMGSVGLMPIGMALAGPLTHLFGERPFLITAVVFHVLICILVLRVPGVKELKTPVSK</sequence>
<accession>A0A6J7JFH5</accession>
<dbReference type="InterPro" id="IPR036259">
    <property type="entry name" value="MFS_trans_sf"/>
</dbReference>
<feature type="transmembrane region" description="Helical" evidence="6">
    <location>
        <begin position="71"/>
        <end position="90"/>
    </location>
</feature>
<evidence type="ECO:0000313" key="7">
    <source>
        <dbReference type="EMBL" id="CAB4941966.1"/>
    </source>
</evidence>
<evidence type="ECO:0000256" key="4">
    <source>
        <dbReference type="ARBA" id="ARBA00022989"/>
    </source>
</evidence>
<dbReference type="PANTHER" id="PTHR23513">
    <property type="entry name" value="INTEGRAL MEMBRANE EFFLUX PROTEIN-RELATED"/>
    <property type="match status" value="1"/>
</dbReference>
<keyword evidence="5 6" id="KW-0472">Membrane</keyword>
<keyword evidence="3 6" id="KW-0812">Transmembrane</keyword>
<dbReference type="EMBL" id="CAFBNG010000124">
    <property type="protein sequence ID" value="CAB4941966.1"/>
    <property type="molecule type" value="Genomic_DNA"/>
</dbReference>
<name>A0A6J7JFH5_9ZZZZ</name>